<reference evidence="2" key="1">
    <citation type="journal article" date="2019" name="Sci. Rep.">
        <title>Draft genome of Tanacetum cinerariifolium, the natural source of mosquito coil.</title>
        <authorList>
            <person name="Yamashiro T."/>
            <person name="Shiraishi A."/>
            <person name="Satake H."/>
            <person name="Nakayama K."/>
        </authorList>
    </citation>
    <scope>NUCLEOTIDE SEQUENCE</scope>
</reference>
<name>A0A699WH25_TANCI</name>
<comment type="caution">
    <text evidence="2">The sequence shown here is derived from an EMBL/GenBank/DDBJ whole genome shotgun (WGS) entry which is preliminary data.</text>
</comment>
<feature type="non-terminal residue" evidence="2">
    <location>
        <position position="142"/>
    </location>
</feature>
<organism evidence="2">
    <name type="scientific">Tanacetum cinerariifolium</name>
    <name type="common">Dalmatian daisy</name>
    <name type="synonym">Chrysanthemum cinerariifolium</name>
    <dbReference type="NCBI Taxonomy" id="118510"/>
    <lineage>
        <taxon>Eukaryota</taxon>
        <taxon>Viridiplantae</taxon>
        <taxon>Streptophyta</taxon>
        <taxon>Embryophyta</taxon>
        <taxon>Tracheophyta</taxon>
        <taxon>Spermatophyta</taxon>
        <taxon>Magnoliopsida</taxon>
        <taxon>eudicotyledons</taxon>
        <taxon>Gunneridae</taxon>
        <taxon>Pentapetalae</taxon>
        <taxon>asterids</taxon>
        <taxon>campanulids</taxon>
        <taxon>Asterales</taxon>
        <taxon>Asteraceae</taxon>
        <taxon>Asteroideae</taxon>
        <taxon>Anthemideae</taxon>
        <taxon>Anthemidinae</taxon>
        <taxon>Tanacetum</taxon>
    </lineage>
</organism>
<feature type="non-terminal residue" evidence="2">
    <location>
        <position position="1"/>
    </location>
</feature>
<sequence>RGSGRSTCRGVVLECGPGRAVVAGYFYSGVVVSIIVVILVRKLDFGRRVASEVNSGRYSRGRSSSATAISIGTGLDVRRAVGAAGIGVAAKASSAAGARVGYCEAIGPGIEGSRQGQGWHSASVGRSHYRGAGARADGSCRG</sequence>
<gene>
    <name evidence="2" type="ORF">Tci_915950</name>
</gene>
<keyword evidence="1" id="KW-0472">Membrane</keyword>
<keyword evidence="1" id="KW-0812">Transmembrane</keyword>
<proteinExistence type="predicted"/>
<protein>
    <submittedName>
        <fullName evidence="2">Uncharacterized protein</fullName>
    </submittedName>
</protein>
<keyword evidence="1" id="KW-1133">Transmembrane helix</keyword>
<evidence type="ECO:0000256" key="1">
    <source>
        <dbReference type="SAM" id="Phobius"/>
    </source>
</evidence>
<dbReference type="AlphaFoldDB" id="A0A699WH25"/>
<dbReference type="EMBL" id="BKCJ011610822">
    <property type="protein sequence ID" value="GFD43981.1"/>
    <property type="molecule type" value="Genomic_DNA"/>
</dbReference>
<evidence type="ECO:0000313" key="2">
    <source>
        <dbReference type="EMBL" id="GFD43981.1"/>
    </source>
</evidence>
<feature type="transmembrane region" description="Helical" evidence="1">
    <location>
        <begin position="20"/>
        <end position="40"/>
    </location>
</feature>
<accession>A0A699WH25</accession>